<organism evidence="3 4">
    <name type="scientific">Pseudomonas syringae pv. aceris</name>
    <dbReference type="NCBI Taxonomy" id="199198"/>
    <lineage>
        <taxon>Bacteria</taxon>
        <taxon>Pseudomonadati</taxon>
        <taxon>Pseudomonadota</taxon>
        <taxon>Gammaproteobacteria</taxon>
        <taxon>Pseudomonadales</taxon>
        <taxon>Pseudomonadaceae</taxon>
        <taxon>Pseudomonas</taxon>
        <taxon>Pseudomonas syringae</taxon>
    </lineage>
</organism>
<dbReference type="GO" id="GO:0071966">
    <property type="term" value="P:fungal-type cell wall polysaccharide metabolic process"/>
    <property type="evidence" value="ECO:0007669"/>
    <property type="project" value="TreeGrafter"/>
</dbReference>
<protein>
    <submittedName>
        <fullName evidence="3">Ribosomal protein S16</fullName>
    </submittedName>
</protein>
<evidence type="ECO:0000313" key="4">
    <source>
        <dbReference type="Proteomes" id="UP000050297"/>
    </source>
</evidence>
<gene>
    <name evidence="3" type="ORF">ALO91_100102</name>
</gene>
<keyword evidence="1" id="KW-0812">Transmembrane</keyword>
<dbReference type="InterPro" id="IPR017853">
    <property type="entry name" value="GH"/>
</dbReference>
<name>A0A0P9I1F0_PSESX</name>
<keyword evidence="1" id="KW-1133">Transmembrane helix</keyword>
<comment type="caution">
    <text evidence="3">The sequence shown here is derived from an EMBL/GenBank/DDBJ whole genome shotgun (WGS) entry which is preliminary data.</text>
</comment>
<dbReference type="Proteomes" id="UP000050297">
    <property type="component" value="Unassembled WGS sequence"/>
</dbReference>
<keyword evidence="3" id="KW-0689">Ribosomal protein</keyword>
<keyword evidence="1" id="KW-0472">Membrane</keyword>
<dbReference type="PANTHER" id="PTHR34154:SF3">
    <property type="entry name" value="ALKALI-SENSITIVE LINKAGE PROTEIN 1"/>
    <property type="match status" value="1"/>
</dbReference>
<dbReference type="InterPro" id="IPR053183">
    <property type="entry name" value="ASL1"/>
</dbReference>
<dbReference type="PATRIC" id="fig|199198.5.peg.3004"/>
<dbReference type="GO" id="GO:0005840">
    <property type="term" value="C:ribosome"/>
    <property type="evidence" value="ECO:0007669"/>
    <property type="project" value="UniProtKB-KW"/>
</dbReference>
<dbReference type="EMBL" id="LJPM01000212">
    <property type="protein sequence ID" value="KPW21771.1"/>
    <property type="molecule type" value="Genomic_DNA"/>
</dbReference>
<dbReference type="AlphaFoldDB" id="A0A0P9I1F0"/>
<feature type="transmembrane region" description="Helical" evidence="1">
    <location>
        <begin position="51"/>
        <end position="73"/>
    </location>
</feature>
<evidence type="ECO:0000313" key="3">
    <source>
        <dbReference type="EMBL" id="KPW21771.1"/>
    </source>
</evidence>
<dbReference type="SUPFAM" id="SSF51445">
    <property type="entry name" value="(Trans)glycosidases"/>
    <property type="match status" value="1"/>
</dbReference>
<reference evidence="3 4" key="1">
    <citation type="submission" date="2015-09" db="EMBL/GenBank/DDBJ databases">
        <title>Genome announcement of multiple Pseudomonas syringae strains.</title>
        <authorList>
            <person name="Thakur S."/>
            <person name="Wang P.W."/>
            <person name="Gong Y."/>
            <person name="Weir B.S."/>
            <person name="Guttman D.S."/>
        </authorList>
    </citation>
    <scope>NUCLEOTIDE SEQUENCE [LARGE SCALE GENOMIC DNA]</scope>
    <source>
        <strain evidence="3 4">ICMP2802</strain>
    </source>
</reference>
<dbReference type="PANTHER" id="PTHR34154">
    <property type="entry name" value="ALKALI-SENSITIVE LINKAGE PROTEIN 1"/>
    <property type="match status" value="1"/>
</dbReference>
<evidence type="ECO:0000256" key="1">
    <source>
        <dbReference type="SAM" id="Phobius"/>
    </source>
</evidence>
<keyword evidence="3" id="KW-0687">Ribonucleoprotein</keyword>
<evidence type="ECO:0000259" key="2">
    <source>
        <dbReference type="Pfam" id="PF11790"/>
    </source>
</evidence>
<feature type="domain" description="Asl1-like glycosyl hydrolase catalytic" evidence="2">
    <location>
        <begin position="80"/>
        <end position="326"/>
    </location>
</feature>
<proteinExistence type="predicted"/>
<sequence length="333" mass="37685">MTGGNACRGLAGYTGRYRWHAFCWLTAAHALHLSTLKEDLPMTPQNPSARFFPTFLALVALMLSLCVAPAWAAEKSAKRGIAYDIALPADLSALSAGVSWWYNWSPRPHDRLASYDYASMYGVDFIPMVWNGNVDDGQLKQYLLAHSAIRYLLVINEPNLLDQANMTPEAAAGFWPRLEQIAAQTGVKLVGPAMNWGTMPGYGDPVVWLDAFYTAYRSMNQNRDPRIDYLAFHWYDYGLPGMLDRLSKYGKPFWVTEFANWHAPDDGAQIDSVDKQKRQMAEMVATLEQRQDVFRYAWFTGRMNPDPHFSSLLDAEGKLTEMGQYYLSLPHSE</sequence>
<accession>A0A0P9I1F0</accession>
<dbReference type="InterPro" id="IPR024655">
    <property type="entry name" value="Asl1_glyco_hydro_catalytic"/>
</dbReference>
<dbReference type="Gene3D" id="3.20.20.80">
    <property type="entry name" value="Glycosidases"/>
    <property type="match status" value="1"/>
</dbReference>
<dbReference type="Pfam" id="PF11790">
    <property type="entry name" value="Glyco_hydro_cc"/>
    <property type="match status" value="1"/>
</dbReference>